<evidence type="ECO:0000313" key="2">
    <source>
        <dbReference type="Proteomes" id="UP000824035"/>
    </source>
</evidence>
<sequence length="546" mass="61327">MGTSKCDFAIAGYEGRQKVHHNMKRTKSKYDARYMLKNPATKKVYTNAQMLADLAQREKVYPGLAPLLEPWIQELTARAQKNPDAEFSLHCSDATEERALARLKKMRWSELEALAQLLYRPLYERNLKYGDVTVRDFVTYQANTLYAGETPTTRTRLTGCLKNYILPVVGEIKLNALDANRQTKALKAINQKLQNSSGPVGSSTRGYVKRAYRGLILAIESSGWTGCSAGLRLVDLLKGSTDPNNAIIRSCRVAHLDDAQRTALFQLLSDPARLYDMFWIALLYSGMDPADIAGQTYGDIEELTLQDGSCCYTILISRRVRKLNDRYSTLQATNENFPIYKFRRLVLTPWAGDVLLRRLEQLHALGLSDDQIQEMRFSSEKPGGAIVGPEELAKRLLQLLRQAGIPAATATRTEKKGHAYRQTVKEDIALLQRDARYLAMQCGADEVMLHAMFGDTWTDTDEEAYLDLLGDRYAVARWQRLRRWSPLAPASLPFTGEGCLAGYTHVPARHILQVINSTGHPVTLTLHATYALNAFWAQNKKGGNTS</sequence>
<evidence type="ECO:0000313" key="1">
    <source>
        <dbReference type="EMBL" id="HIZ30584.1"/>
    </source>
</evidence>
<dbReference type="EMBL" id="DXBV01000047">
    <property type="protein sequence ID" value="HIZ30584.1"/>
    <property type="molecule type" value="Genomic_DNA"/>
</dbReference>
<dbReference type="AlphaFoldDB" id="A0A9D2E408"/>
<accession>A0A9D2E408</accession>
<dbReference type="Proteomes" id="UP000824035">
    <property type="component" value="Unassembled WGS sequence"/>
</dbReference>
<gene>
    <name evidence="1" type="ORF">H9813_05040</name>
</gene>
<reference evidence="1" key="2">
    <citation type="submission" date="2021-04" db="EMBL/GenBank/DDBJ databases">
        <authorList>
            <person name="Gilroy R."/>
        </authorList>
    </citation>
    <scope>NUCLEOTIDE SEQUENCE</scope>
    <source>
        <strain evidence="1">ChiGjej4B4-18154</strain>
    </source>
</reference>
<organism evidence="1 2">
    <name type="scientific">Candidatus Allofournierella merdipullorum</name>
    <dbReference type="NCBI Taxonomy" id="2838595"/>
    <lineage>
        <taxon>Bacteria</taxon>
        <taxon>Bacillati</taxon>
        <taxon>Bacillota</taxon>
        <taxon>Clostridia</taxon>
        <taxon>Eubacteriales</taxon>
        <taxon>Oscillospiraceae</taxon>
        <taxon>Allofournierella</taxon>
    </lineage>
</organism>
<reference evidence="1" key="1">
    <citation type="journal article" date="2021" name="PeerJ">
        <title>Extensive microbial diversity within the chicken gut microbiome revealed by metagenomics and culture.</title>
        <authorList>
            <person name="Gilroy R."/>
            <person name="Ravi A."/>
            <person name="Getino M."/>
            <person name="Pursley I."/>
            <person name="Horton D.L."/>
            <person name="Alikhan N.F."/>
            <person name="Baker D."/>
            <person name="Gharbi K."/>
            <person name="Hall N."/>
            <person name="Watson M."/>
            <person name="Adriaenssens E.M."/>
            <person name="Foster-Nyarko E."/>
            <person name="Jarju S."/>
            <person name="Secka A."/>
            <person name="Antonio M."/>
            <person name="Oren A."/>
            <person name="Chaudhuri R.R."/>
            <person name="La Ragione R."/>
            <person name="Hildebrand F."/>
            <person name="Pallen M.J."/>
        </authorList>
    </citation>
    <scope>NUCLEOTIDE SEQUENCE</scope>
    <source>
        <strain evidence="1">ChiGjej4B4-18154</strain>
    </source>
</reference>
<comment type="caution">
    <text evidence="1">The sequence shown here is derived from an EMBL/GenBank/DDBJ whole genome shotgun (WGS) entry which is preliminary data.</text>
</comment>
<protein>
    <submittedName>
        <fullName evidence="1">Uncharacterized protein</fullName>
    </submittedName>
</protein>
<proteinExistence type="predicted"/>
<name>A0A9D2E408_9FIRM</name>